<accession>A0A0T9RNB6</accession>
<dbReference type="RefSeq" id="WP_049601611.1">
    <property type="nucleotide sequence ID" value="NZ_CQBK01000056.1"/>
</dbReference>
<reference evidence="2 3" key="1">
    <citation type="submission" date="2015-03" db="EMBL/GenBank/DDBJ databases">
        <authorList>
            <person name="Murphy D."/>
        </authorList>
    </citation>
    <scope>NUCLEOTIDE SEQUENCE [LARGE SCALE GENOMIC DNA]</scope>
    <source>
        <strain evidence="2 3">Y233</strain>
    </source>
</reference>
<proteinExistence type="predicted"/>
<evidence type="ECO:0000256" key="1">
    <source>
        <dbReference type="SAM" id="MobiDB-lite"/>
    </source>
</evidence>
<organism evidence="2 3">
    <name type="scientific">Yersinia similis</name>
    <dbReference type="NCBI Taxonomy" id="367190"/>
    <lineage>
        <taxon>Bacteria</taxon>
        <taxon>Pseudomonadati</taxon>
        <taxon>Pseudomonadota</taxon>
        <taxon>Gammaproteobacteria</taxon>
        <taxon>Enterobacterales</taxon>
        <taxon>Yersiniaceae</taxon>
        <taxon>Yersinia</taxon>
    </lineage>
</organism>
<feature type="region of interest" description="Disordered" evidence="1">
    <location>
        <begin position="312"/>
        <end position="333"/>
    </location>
</feature>
<sequence>MIKLETDIAPILAEQYADLLSLDYRGRSTLLNSFHHNFDHLLVWDHRMQAYVEGLQRLDKTVHGYFREQLTSSLSQGDVFALSIFALVTGHQDLLDGCLRLTQALPALLPVIAQCFEWAPTHSALWAVVSAYPALRVMAYYTRQNIVSNPLLTDEEITVLLPNAAVTPALVWSLYQQQHPDYFSVIQTLSASNQPRLQLGMLTAILTRHLPYEGIFPDVLLAELTRSGNEEISYQAAKLYLLSTHYSQEEYIGFIKERTENTRLYIQSLGIAGNAEAVDILQGYFDIPDFARLSAAAISTITGYSPESVDWSGESLKHSEATPSNPEETLPDIDPDISLSWPDKRVFDHWWANYSYKFEPGHVYLGGELDSCSGMSAVLWQGRMALRPLAIARLQRRTQSFLFPHTAPAFTQHTQMKKLKNREI</sequence>
<protein>
    <submittedName>
        <fullName evidence="2">Uncharacterized protein</fullName>
    </submittedName>
</protein>
<dbReference type="Proteomes" id="UP000038204">
    <property type="component" value="Unassembled WGS sequence"/>
</dbReference>
<evidence type="ECO:0000313" key="3">
    <source>
        <dbReference type="Proteomes" id="UP000038204"/>
    </source>
</evidence>
<name>A0A0T9RNB6_9GAMM</name>
<evidence type="ECO:0000313" key="2">
    <source>
        <dbReference type="EMBL" id="CNI73120.1"/>
    </source>
</evidence>
<dbReference type="EMBL" id="CQBK01000056">
    <property type="protein sequence ID" value="CNI73120.1"/>
    <property type="molecule type" value="Genomic_DNA"/>
</dbReference>
<gene>
    <name evidence="2" type="ORF">ERS008667_04195</name>
</gene>
<dbReference type="AlphaFoldDB" id="A0A0T9RNB6"/>